<dbReference type="OrthoDB" id="545675at2759"/>
<dbReference type="PANTHER" id="PTHR12788">
    <property type="entry name" value="PROTEIN-TYROSINE SULFOTRANSFERASE 2"/>
    <property type="match status" value="1"/>
</dbReference>
<evidence type="ECO:0000256" key="6">
    <source>
        <dbReference type="ARBA" id="ARBA00048460"/>
    </source>
</evidence>
<feature type="transmembrane region" description="Helical" evidence="8">
    <location>
        <begin position="6"/>
        <end position="24"/>
    </location>
</feature>
<dbReference type="InterPro" id="IPR027417">
    <property type="entry name" value="P-loop_NTPase"/>
</dbReference>
<comment type="function">
    <text evidence="1 7">Catalyzes the O-sulfation of tyrosine residues within acidic motifs of polypeptides, using 3'-phosphoadenylyl sulfate (PAPS) as cosubstrate.</text>
</comment>
<dbReference type="Pfam" id="PF13469">
    <property type="entry name" value="Sulfotransfer_3"/>
    <property type="match status" value="1"/>
</dbReference>
<protein>
    <recommendedName>
        <fullName evidence="7">Protein-tyrosine sulfotransferase</fullName>
        <ecNumber evidence="7">2.8.2.20</ecNumber>
    </recommendedName>
</protein>
<dbReference type="InterPro" id="IPR026634">
    <property type="entry name" value="TPST-like"/>
</dbReference>
<sequence>MRNGFHWPFATLLLAVTVVVLTFVNIRNRNKHYEDVEALELALQAVSRNSPTRFTRRILSNDEAVIFIGGIPRSGTTLMRAMLDSHPDIRCGEETSIVPAILGMRERWASKYMARVANLSSITQQTLDDATSAFLLELIGKHGAMAKRLCNKDPYTALALPVLTRILPNSKHILMIRDARATVHSMIERKVPVAGFNRSDIPGMFKIWNFQLTRMLNMCSSARGLCLKVYYERLVQRTRDEAQRILNFLDVPWSDDVLRHEEKIGTEVKLNPKEFSTSQVKEKVNKKALTSWFGCYSDDILSRIDKLAPLLRHLGYDTSTTEPDYAQFAAEDFYAKGYKI</sequence>
<dbReference type="EC" id="2.8.2.20" evidence="7"/>
<keyword evidence="10" id="KW-1185">Reference proteome</keyword>
<evidence type="ECO:0000256" key="3">
    <source>
        <dbReference type="ARBA" id="ARBA00022679"/>
    </source>
</evidence>
<dbReference type="Proteomes" id="UP000024635">
    <property type="component" value="Unassembled WGS sequence"/>
</dbReference>
<dbReference type="SUPFAM" id="SSF52540">
    <property type="entry name" value="P-loop containing nucleoside triphosphate hydrolases"/>
    <property type="match status" value="1"/>
</dbReference>
<evidence type="ECO:0000313" key="10">
    <source>
        <dbReference type="Proteomes" id="UP000024635"/>
    </source>
</evidence>
<dbReference type="GO" id="GO:0005794">
    <property type="term" value="C:Golgi apparatus"/>
    <property type="evidence" value="ECO:0007669"/>
    <property type="project" value="UniProtKB-ARBA"/>
</dbReference>
<evidence type="ECO:0000256" key="4">
    <source>
        <dbReference type="ARBA" id="ARBA00023157"/>
    </source>
</evidence>
<dbReference type="STRING" id="53326.A0A016U3E7"/>
<dbReference type="FunFam" id="3.40.50.300:FF:002853">
    <property type="entry name" value="Protein-tyrosine sulfotransferase"/>
    <property type="match status" value="1"/>
</dbReference>
<keyword evidence="4" id="KW-1015">Disulfide bond</keyword>
<evidence type="ECO:0000256" key="7">
    <source>
        <dbReference type="RuleBase" id="RU365018"/>
    </source>
</evidence>
<accession>A0A016U3E7</accession>
<keyword evidence="8" id="KW-0472">Membrane</keyword>
<name>A0A016U3E7_9BILA</name>
<evidence type="ECO:0000256" key="5">
    <source>
        <dbReference type="ARBA" id="ARBA00023180"/>
    </source>
</evidence>
<dbReference type="PANTHER" id="PTHR12788:SF7">
    <property type="entry name" value="PROTEIN-TYROSINE SULFOTRANSFERASE-RELATED"/>
    <property type="match status" value="1"/>
</dbReference>
<dbReference type="Gene3D" id="3.40.50.300">
    <property type="entry name" value="P-loop containing nucleotide triphosphate hydrolases"/>
    <property type="match status" value="1"/>
</dbReference>
<reference evidence="10" key="1">
    <citation type="journal article" date="2015" name="Nat. Genet.">
        <title>The genome and transcriptome of the zoonotic hookworm Ancylostoma ceylanicum identify infection-specific gene families.</title>
        <authorList>
            <person name="Schwarz E.M."/>
            <person name="Hu Y."/>
            <person name="Antoshechkin I."/>
            <person name="Miller M.M."/>
            <person name="Sternberg P.W."/>
            <person name="Aroian R.V."/>
        </authorList>
    </citation>
    <scope>NUCLEOTIDE SEQUENCE</scope>
    <source>
        <strain evidence="10">HY135</strain>
    </source>
</reference>
<dbReference type="EMBL" id="JARK01001398">
    <property type="protein sequence ID" value="EYC09113.1"/>
    <property type="molecule type" value="Genomic_DNA"/>
</dbReference>
<dbReference type="AlphaFoldDB" id="A0A016U3E7"/>
<evidence type="ECO:0000313" key="9">
    <source>
        <dbReference type="EMBL" id="EYC09113.1"/>
    </source>
</evidence>
<proteinExistence type="inferred from homology"/>
<comment type="caution">
    <text evidence="9">The sequence shown here is derived from an EMBL/GenBank/DDBJ whole genome shotgun (WGS) entry which is preliminary data.</text>
</comment>
<comment type="similarity">
    <text evidence="2 7">Belongs to the protein sulfotransferase family.</text>
</comment>
<organism evidence="9 10">
    <name type="scientific">Ancylostoma ceylanicum</name>
    <dbReference type="NCBI Taxonomy" id="53326"/>
    <lineage>
        <taxon>Eukaryota</taxon>
        <taxon>Metazoa</taxon>
        <taxon>Ecdysozoa</taxon>
        <taxon>Nematoda</taxon>
        <taxon>Chromadorea</taxon>
        <taxon>Rhabditida</taxon>
        <taxon>Rhabditina</taxon>
        <taxon>Rhabditomorpha</taxon>
        <taxon>Strongyloidea</taxon>
        <taxon>Ancylostomatidae</taxon>
        <taxon>Ancylostomatinae</taxon>
        <taxon>Ancylostoma</taxon>
    </lineage>
</organism>
<keyword evidence="3 7" id="KW-0808">Transferase</keyword>
<keyword evidence="8" id="KW-0812">Transmembrane</keyword>
<dbReference type="GO" id="GO:0008476">
    <property type="term" value="F:protein-tyrosine sulfotransferase activity"/>
    <property type="evidence" value="ECO:0007669"/>
    <property type="project" value="UniProtKB-EC"/>
</dbReference>
<evidence type="ECO:0000256" key="2">
    <source>
        <dbReference type="ARBA" id="ARBA00009988"/>
    </source>
</evidence>
<keyword evidence="8" id="KW-1133">Transmembrane helix</keyword>
<evidence type="ECO:0000256" key="1">
    <source>
        <dbReference type="ARBA" id="ARBA00003886"/>
    </source>
</evidence>
<evidence type="ECO:0000256" key="8">
    <source>
        <dbReference type="SAM" id="Phobius"/>
    </source>
</evidence>
<keyword evidence="5" id="KW-0325">Glycoprotein</keyword>
<comment type="catalytic activity">
    <reaction evidence="6 7">
        <text>L-tyrosyl-[protein] + 3'-phosphoadenylyl sulfate = O-sulfo-L-tyrosine-[protein] + adenosine 3',5'-bisphosphate + H(+)</text>
        <dbReference type="Rhea" id="RHEA:16801"/>
        <dbReference type="Rhea" id="RHEA-COMP:10136"/>
        <dbReference type="Rhea" id="RHEA-COMP:11688"/>
        <dbReference type="ChEBI" id="CHEBI:15378"/>
        <dbReference type="ChEBI" id="CHEBI:46858"/>
        <dbReference type="ChEBI" id="CHEBI:58339"/>
        <dbReference type="ChEBI" id="CHEBI:58343"/>
        <dbReference type="ChEBI" id="CHEBI:65286"/>
        <dbReference type="EC" id="2.8.2.20"/>
    </reaction>
</comment>
<gene>
    <name evidence="9" type="primary">Acey_s0062.g3365</name>
    <name evidence="9" type="ORF">Y032_0062g3365</name>
</gene>